<evidence type="ECO:0000256" key="2">
    <source>
        <dbReference type="ARBA" id="ARBA00009696"/>
    </source>
</evidence>
<accession>A0A5Q0TBP3</accession>
<comment type="function">
    <text evidence="13">Plays a critical role in the incorporation of lipoproteins in the outer membrane after they are released by the LolA protein.</text>
</comment>
<comment type="subcellular location">
    <subcellularLocation>
        <location evidence="1">Cell outer membrane</location>
        <topology evidence="1">Lipid-anchor</topology>
    </subcellularLocation>
</comment>
<keyword evidence="8 13" id="KW-0472">Membrane</keyword>
<dbReference type="Pfam" id="PF03550">
    <property type="entry name" value="LolB"/>
    <property type="match status" value="1"/>
</dbReference>
<evidence type="ECO:0000256" key="10">
    <source>
        <dbReference type="ARBA" id="ARBA00023186"/>
    </source>
</evidence>
<evidence type="ECO:0000256" key="6">
    <source>
        <dbReference type="ARBA" id="ARBA00022729"/>
    </source>
</evidence>
<dbReference type="GO" id="GO:0044874">
    <property type="term" value="P:lipoprotein localization to outer membrane"/>
    <property type="evidence" value="ECO:0007669"/>
    <property type="project" value="UniProtKB-UniRule"/>
</dbReference>
<keyword evidence="9" id="KW-0564">Palmitate</keyword>
<evidence type="ECO:0000313" key="14">
    <source>
        <dbReference type="EMBL" id="QGA64533.1"/>
    </source>
</evidence>
<dbReference type="GO" id="GO:0015031">
    <property type="term" value="P:protein transport"/>
    <property type="evidence" value="ECO:0007669"/>
    <property type="project" value="UniProtKB-KW"/>
</dbReference>
<name>A0A5Q0TBP3_9VIBR</name>
<evidence type="ECO:0000256" key="9">
    <source>
        <dbReference type="ARBA" id="ARBA00023139"/>
    </source>
</evidence>
<organism evidence="14 15">
    <name type="scientific">Vibrio algicola</name>
    <dbReference type="NCBI Taxonomy" id="2662262"/>
    <lineage>
        <taxon>Bacteria</taxon>
        <taxon>Pseudomonadati</taxon>
        <taxon>Pseudomonadota</taxon>
        <taxon>Gammaproteobacteria</taxon>
        <taxon>Vibrionales</taxon>
        <taxon>Vibrionaceae</taxon>
        <taxon>Vibrio</taxon>
    </lineage>
</organism>
<dbReference type="InterPro" id="IPR004565">
    <property type="entry name" value="OM_lipoprot_LolB"/>
</dbReference>
<keyword evidence="11 13" id="KW-0998">Cell outer membrane</keyword>
<sequence length="208" mass="23274">MPILPIFRRITVLLLSAITLILVGCSSTPPSNTSVDWQQQQQDLTQLNTFKVTGKIGYQDPEHRQSLNFVLTHASHYDQLKLLSFFGQTVMTLQMLPSGAMLTTSDGKVTTAAQANQLIKQLTGLTIPVSELPDWIKGLPTGADNITFNDMNNVASLEKEIDTKQWQLDYLSYAPQATSVKPDLMLPSHLFLQQDKTQIKIVISKWIF</sequence>
<evidence type="ECO:0000256" key="12">
    <source>
        <dbReference type="ARBA" id="ARBA00023288"/>
    </source>
</evidence>
<comment type="subunit">
    <text evidence="3 13">Monomer.</text>
</comment>
<dbReference type="SUPFAM" id="SSF89392">
    <property type="entry name" value="Prokaryotic lipoproteins and lipoprotein localization factors"/>
    <property type="match status" value="1"/>
</dbReference>
<keyword evidence="15" id="KW-1185">Reference proteome</keyword>
<dbReference type="Proteomes" id="UP000348942">
    <property type="component" value="Chromosome 1"/>
</dbReference>
<keyword evidence="10 13" id="KW-0143">Chaperone</keyword>
<dbReference type="GO" id="GO:0009279">
    <property type="term" value="C:cell outer membrane"/>
    <property type="evidence" value="ECO:0007669"/>
    <property type="project" value="UniProtKB-SubCell"/>
</dbReference>
<dbReference type="AlphaFoldDB" id="A0A5Q0TBP3"/>
<evidence type="ECO:0000256" key="5">
    <source>
        <dbReference type="ARBA" id="ARBA00022448"/>
    </source>
</evidence>
<protein>
    <recommendedName>
        <fullName evidence="4 13">Outer-membrane lipoprotein LolB</fullName>
    </recommendedName>
</protein>
<keyword evidence="6" id="KW-0732">Signal</keyword>
<dbReference type="HAMAP" id="MF_00233">
    <property type="entry name" value="LolB"/>
    <property type="match status" value="1"/>
</dbReference>
<keyword evidence="5 13" id="KW-0813">Transport</keyword>
<dbReference type="RefSeq" id="WP_153446544.1">
    <property type="nucleotide sequence ID" value="NZ_CP045699.1"/>
</dbReference>
<dbReference type="InterPro" id="IPR029046">
    <property type="entry name" value="LolA/LolB/LppX"/>
</dbReference>
<dbReference type="NCBIfam" id="TIGR00548">
    <property type="entry name" value="lolB"/>
    <property type="match status" value="1"/>
</dbReference>
<evidence type="ECO:0000256" key="3">
    <source>
        <dbReference type="ARBA" id="ARBA00011245"/>
    </source>
</evidence>
<evidence type="ECO:0000256" key="7">
    <source>
        <dbReference type="ARBA" id="ARBA00022927"/>
    </source>
</evidence>
<evidence type="ECO:0000313" key="15">
    <source>
        <dbReference type="Proteomes" id="UP000348942"/>
    </source>
</evidence>
<comment type="similarity">
    <text evidence="2 13">Belongs to the LolB family.</text>
</comment>
<evidence type="ECO:0000256" key="1">
    <source>
        <dbReference type="ARBA" id="ARBA00004459"/>
    </source>
</evidence>
<proteinExistence type="inferred from homology"/>
<keyword evidence="12 14" id="KW-0449">Lipoprotein</keyword>
<keyword evidence="7 13" id="KW-0653">Protein transport</keyword>
<dbReference type="Gene3D" id="2.50.20.10">
    <property type="entry name" value="Lipoprotein localisation LolA/LolB/LppX"/>
    <property type="match status" value="1"/>
</dbReference>
<reference evidence="14 15" key="1">
    <citation type="submission" date="2019-10" db="EMBL/GenBank/DDBJ databases">
        <title>Vibrio sp. nov., isolated from Coralline algae surface.</title>
        <authorList>
            <person name="Geng Y."/>
            <person name="Zhang X."/>
        </authorList>
    </citation>
    <scope>NUCLEOTIDE SEQUENCE [LARGE SCALE GENOMIC DNA]</scope>
    <source>
        <strain evidence="14 15">SM1977</strain>
    </source>
</reference>
<dbReference type="CDD" id="cd16326">
    <property type="entry name" value="LolB"/>
    <property type="match status" value="1"/>
</dbReference>
<evidence type="ECO:0000256" key="4">
    <source>
        <dbReference type="ARBA" id="ARBA00016202"/>
    </source>
</evidence>
<dbReference type="EMBL" id="CP045699">
    <property type="protein sequence ID" value="QGA64533.1"/>
    <property type="molecule type" value="Genomic_DNA"/>
</dbReference>
<evidence type="ECO:0000256" key="11">
    <source>
        <dbReference type="ARBA" id="ARBA00023237"/>
    </source>
</evidence>
<evidence type="ECO:0000256" key="8">
    <source>
        <dbReference type="ARBA" id="ARBA00023136"/>
    </source>
</evidence>
<gene>
    <name evidence="13 14" type="primary">lolB</name>
    <name evidence="14" type="ORF">GFB47_03355</name>
</gene>
<evidence type="ECO:0000256" key="13">
    <source>
        <dbReference type="HAMAP-Rule" id="MF_00233"/>
    </source>
</evidence>